<feature type="region of interest" description="Disordered" evidence="5">
    <location>
        <begin position="47"/>
        <end position="76"/>
    </location>
</feature>
<dbReference type="Proteomes" id="UP001370490">
    <property type="component" value="Unassembled WGS sequence"/>
</dbReference>
<evidence type="ECO:0000256" key="5">
    <source>
        <dbReference type="SAM" id="MobiDB-lite"/>
    </source>
</evidence>
<dbReference type="Pfam" id="PF00560">
    <property type="entry name" value="LRR_1"/>
    <property type="match status" value="3"/>
</dbReference>
<dbReference type="PANTHER" id="PTHR32093:SF128">
    <property type="entry name" value="LEUCINE-RICH REPEAT-CONTAINING N-TERMINAL PLANT-TYPE DOMAIN-CONTAINING PROTEIN"/>
    <property type="match status" value="1"/>
</dbReference>
<dbReference type="EMBL" id="JBAMMX010000024">
    <property type="protein sequence ID" value="KAK6916417.1"/>
    <property type="molecule type" value="Genomic_DNA"/>
</dbReference>
<feature type="chain" id="PRO_5043024667" description="Leucine-rich repeat-containing N-terminal plant-type domain-containing protein" evidence="6">
    <location>
        <begin position="27"/>
        <end position="452"/>
    </location>
</feature>
<dbReference type="InterPro" id="IPR032675">
    <property type="entry name" value="LRR_dom_sf"/>
</dbReference>
<evidence type="ECO:0000256" key="3">
    <source>
        <dbReference type="ARBA" id="ARBA00022729"/>
    </source>
</evidence>
<proteinExistence type="predicted"/>
<evidence type="ECO:0000256" key="1">
    <source>
        <dbReference type="ARBA" id="ARBA00004613"/>
    </source>
</evidence>
<keyword evidence="8" id="KW-1185">Reference proteome</keyword>
<dbReference type="Gene3D" id="3.80.10.10">
    <property type="entry name" value="Ribonuclease Inhibitor"/>
    <property type="match status" value="2"/>
</dbReference>
<organism evidence="7 8">
    <name type="scientific">Dillenia turbinata</name>
    <dbReference type="NCBI Taxonomy" id="194707"/>
    <lineage>
        <taxon>Eukaryota</taxon>
        <taxon>Viridiplantae</taxon>
        <taxon>Streptophyta</taxon>
        <taxon>Embryophyta</taxon>
        <taxon>Tracheophyta</taxon>
        <taxon>Spermatophyta</taxon>
        <taxon>Magnoliopsida</taxon>
        <taxon>eudicotyledons</taxon>
        <taxon>Gunneridae</taxon>
        <taxon>Pentapetalae</taxon>
        <taxon>Dilleniales</taxon>
        <taxon>Dilleniaceae</taxon>
        <taxon>Dillenia</taxon>
    </lineage>
</organism>
<keyword evidence="3 6" id="KW-0732">Signal</keyword>
<evidence type="ECO:0000256" key="6">
    <source>
        <dbReference type="SAM" id="SignalP"/>
    </source>
</evidence>
<evidence type="ECO:0000256" key="4">
    <source>
        <dbReference type="ARBA" id="ARBA00022737"/>
    </source>
</evidence>
<dbReference type="InterPro" id="IPR051582">
    <property type="entry name" value="LRR_extensin-like_regulator"/>
</dbReference>
<keyword evidence="2" id="KW-0964">Secreted</keyword>
<keyword evidence="4" id="KW-0677">Repeat</keyword>
<feature type="signal peptide" evidence="6">
    <location>
        <begin position="1"/>
        <end position="26"/>
    </location>
</feature>
<accession>A0AAN8UTF1</accession>
<dbReference type="AlphaFoldDB" id="A0AAN8UTF1"/>
<dbReference type="PANTHER" id="PTHR32093">
    <property type="entry name" value="LEUCINE-RICH REPEAT EXTENSIN-LIKE PROTEIN 3-RELATED"/>
    <property type="match status" value="1"/>
</dbReference>
<protein>
    <recommendedName>
        <fullName evidence="9">Leucine-rich repeat-containing N-terminal plant-type domain-containing protein</fullName>
    </recommendedName>
</protein>
<reference evidence="7 8" key="1">
    <citation type="submission" date="2023-12" db="EMBL/GenBank/DDBJ databases">
        <title>A high-quality genome assembly for Dillenia turbinata (Dilleniales).</title>
        <authorList>
            <person name="Chanderbali A."/>
        </authorList>
    </citation>
    <scope>NUCLEOTIDE SEQUENCE [LARGE SCALE GENOMIC DNA]</scope>
    <source>
        <strain evidence="7">LSX21</strain>
        <tissue evidence="7">Leaf</tissue>
    </source>
</reference>
<evidence type="ECO:0000313" key="7">
    <source>
        <dbReference type="EMBL" id="KAK6916417.1"/>
    </source>
</evidence>
<evidence type="ECO:0000256" key="2">
    <source>
        <dbReference type="ARBA" id="ARBA00022525"/>
    </source>
</evidence>
<comment type="subcellular location">
    <subcellularLocation>
        <location evidence="1">Secreted</location>
    </subcellularLocation>
</comment>
<dbReference type="InterPro" id="IPR001611">
    <property type="entry name" value="Leu-rich_rpt"/>
</dbReference>
<gene>
    <name evidence="7" type="ORF">RJ641_019278</name>
</gene>
<evidence type="ECO:0008006" key="9">
    <source>
        <dbReference type="Google" id="ProtNLM"/>
    </source>
</evidence>
<dbReference type="GO" id="GO:0005576">
    <property type="term" value="C:extracellular region"/>
    <property type="evidence" value="ECO:0007669"/>
    <property type="project" value="UniProtKB-SubCell"/>
</dbReference>
<name>A0AAN8UTF1_9MAGN</name>
<sequence length="452" mass="49530">MACIIIDTKACICTFIFFHCFLIATAQISCKCVGQNATICTCAPPPPPSPPPPLPPPPPPPPPPPQPAPLPSPEPSPPPLVFPDVKIAEAYPVVQQFKQTITSDPLNITSSWVGPDVCSYKGFYCENPPDNATALTIAAVNFNGFQLSAPSLDGFVDNLPDLAIFHANTNNFSGTLSPKIGQLRFLYELDLSNNKFSGPFPYNVLTATGLTYFDIRFNSFSGSVPPEIFMQTLEVLFLNNNNFMQTLPADFGSTPVFYLTLANNNFTGPIPRSIGNLNQTLIEVLFLNNQFNGCLPHEVGYLNQTTVFDVGNNLLTGLLPSSLACMEKVEQLNLAGNMFYGHIPDKICALAQAQNLSLSNNYFTGVGSLCKKLIKGGVLDVRRNCISDFPDQRSSQECANFLSKVKICPTDTVLVPCQTRQSPPTSHRRRSLRGSSTRRWVTYSTLERHRLM</sequence>
<comment type="caution">
    <text evidence="7">The sequence shown here is derived from an EMBL/GenBank/DDBJ whole genome shotgun (WGS) entry which is preliminary data.</text>
</comment>
<evidence type="ECO:0000313" key="8">
    <source>
        <dbReference type="Proteomes" id="UP001370490"/>
    </source>
</evidence>
<dbReference type="SUPFAM" id="SSF52058">
    <property type="entry name" value="L domain-like"/>
    <property type="match status" value="1"/>
</dbReference>